<evidence type="ECO:0008006" key="4">
    <source>
        <dbReference type="Google" id="ProtNLM"/>
    </source>
</evidence>
<keyword evidence="3" id="KW-1185">Reference proteome</keyword>
<gene>
    <name evidence="2" type="ORF">BN938_0173</name>
</gene>
<evidence type="ECO:0000313" key="3">
    <source>
        <dbReference type="Proteomes" id="UP000027616"/>
    </source>
</evidence>
<accession>A0A060RA53</accession>
<dbReference type="HOGENOM" id="CLU_1979019_0_0_10"/>
<evidence type="ECO:0000256" key="1">
    <source>
        <dbReference type="SAM" id="SignalP"/>
    </source>
</evidence>
<dbReference type="AlphaFoldDB" id="A0A060RA53"/>
<dbReference type="EMBL" id="HG934468">
    <property type="protein sequence ID" value="CDN30279.1"/>
    <property type="molecule type" value="Genomic_DNA"/>
</dbReference>
<reference evidence="2 3" key="1">
    <citation type="journal article" date="2015" name="Genome Announc.">
        <title>Complete Genome Sequence of the Novel Leech Symbiont Mucinivorans hirudinis M3T.</title>
        <authorList>
            <person name="Nelson M.C."/>
            <person name="Bomar L."/>
            <person name="Graf J."/>
        </authorList>
    </citation>
    <scope>NUCLEOTIDE SEQUENCE [LARGE SCALE GENOMIC DNA]</scope>
    <source>
        <strain evidence="3">M3</strain>
    </source>
</reference>
<proteinExistence type="predicted"/>
<protein>
    <recommendedName>
        <fullName evidence="4">Secreted protein</fullName>
    </recommendedName>
</protein>
<dbReference type="KEGG" id="rbc:BN938_0173"/>
<name>A0A060RA53_9BACT</name>
<sequence>MRFFRKISFLVVSLALVMLVAHSLLPHHHGQGESIEACCAFHHSTSDSFAAEESHNHGEFCGLSHNFTLNQEDIFFVAPCVVLERFLLLQAVRKVEEIGYDVGDAPLLKFFVARSKPLRAPPVVFC</sequence>
<dbReference type="Proteomes" id="UP000027616">
    <property type="component" value="Chromosome I"/>
</dbReference>
<feature type="signal peptide" evidence="1">
    <location>
        <begin position="1"/>
        <end position="23"/>
    </location>
</feature>
<keyword evidence="1" id="KW-0732">Signal</keyword>
<organism evidence="2 3">
    <name type="scientific">Mucinivorans hirudinis</name>
    <dbReference type="NCBI Taxonomy" id="1433126"/>
    <lineage>
        <taxon>Bacteria</taxon>
        <taxon>Pseudomonadati</taxon>
        <taxon>Bacteroidota</taxon>
        <taxon>Bacteroidia</taxon>
        <taxon>Bacteroidales</taxon>
        <taxon>Rikenellaceae</taxon>
        <taxon>Mucinivorans</taxon>
    </lineage>
</organism>
<dbReference type="STRING" id="1433126.BN938_0173"/>
<feature type="chain" id="PRO_5001586176" description="Secreted protein" evidence="1">
    <location>
        <begin position="24"/>
        <end position="126"/>
    </location>
</feature>
<evidence type="ECO:0000313" key="2">
    <source>
        <dbReference type="EMBL" id="CDN30279.1"/>
    </source>
</evidence>